<evidence type="ECO:0000313" key="6">
    <source>
        <dbReference type="Proteomes" id="UP000027143"/>
    </source>
</evidence>
<reference evidence="5 6" key="1">
    <citation type="submission" date="2012-04" db="EMBL/GenBank/DDBJ databases">
        <title>The Genome Sequence of Bartonella quintana JK 68.</title>
        <authorList>
            <consortium name="The Broad Institute Genome Sequencing Platform"/>
            <consortium name="The Broad Institute Genome Sequencing Center for Infectious Disease"/>
            <person name="Feldgarden M."/>
            <person name="Kirby J."/>
            <person name="Kosoy M."/>
            <person name="Birtles R."/>
            <person name="Probert W.S."/>
            <person name="Chiaraviglio L."/>
            <person name="Walker B."/>
            <person name="Young S.K."/>
            <person name="Zeng Q."/>
            <person name="Gargeya S."/>
            <person name="Fitzgerald M."/>
            <person name="Haas B."/>
            <person name="Abouelleil A."/>
            <person name="Alvarado L."/>
            <person name="Arachchi H.M."/>
            <person name="Berlin A.M."/>
            <person name="Chapman S.B."/>
            <person name="Goldberg J."/>
            <person name="Griggs A."/>
            <person name="Gujja S."/>
            <person name="Hansen M."/>
            <person name="Howarth C."/>
            <person name="Imamovic A."/>
            <person name="Larimer J."/>
            <person name="McCowen C."/>
            <person name="Montmayeur A."/>
            <person name="Murphy C."/>
            <person name="Neiman D."/>
            <person name="Pearson M."/>
            <person name="Priest M."/>
            <person name="Roberts A."/>
            <person name="Saif S."/>
            <person name="Shea T."/>
            <person name="Sisk P."/>
            <person name="Sykes S."/>
            <person name="Wortman J."/>
            <person name="Nusbaum C."/>
            <person name="Birren B."/>
        </authorList>
    </citation>
    <scope>NUCLEOTIDE SEQUENCE [LARGE SCALE GENOMIC DNA]</scope>
    <source>
        <strain evidence="5 6">JK 68</strain>
    </source>
</reference>
<name>A0ABR4SSQ3_BARQI</name>
<evidence type="ECO:0000256" key="3">
    <source>
        <dbReference type="ARBA" id="ARBA00022827"/>
    </source>
</evidence>
<proteinExistence type="predicted"/>
<evidence type="ECO:0000259" key="4">
    <source>
        <dbReference type="Pfam" id="PF01134"/>
    </source>
</evidence>
<feature type="domain" description="MnmG N-terminal" evidence="4">
    <location>
        <begin position="5"/>
        <end position="55"/>
    </location>
</feature>
<dbReference type="InterPro" id="IPR040131">
    <property type="entry name" value="MnmG_N"/>
</dbReference>
<dbReference type="InterPro" id="IPR036188">
    <property type="entry name" value="FAD/NAD-bd_sf"/>
</dbReference>
<organism evidence="5 6">
    <name type="scientific">Bartonella quintana JK 68</name>
    <dbReference type="NCBI Taxonomy" id="1134503"/>
    <lineage>
        <taxon>Bacteria</taxon>
        <taxon>Pseudomonadati</taxon>
        <taxon>Pseudomonadota</taxon>
        <taxon>Alphaproteobacteria</taxon>
        <taxon>Hyphomicrobiales</taxon>
        <taxon>Bartonellaceae</taxon>
        <taxon>Bartonella</taxon>
    </lineage>
</organism>
<comment type="caution">
    <text evidence="5">The sequence shown here is derived from an EMBL/GenBank/DDBJ whole genome shotgun (WGS) entry which is preliminary data.</text>
</comment>
<sequence length="57" mass="6180">MPLAKSLIMKAADANKILARSALAIDRDGFSKTVTAALKNHPLVTIEYGEIQEIPED</sequence>
<keyword evidence="3" id="KW-0274">FAD</keyword>
<dbReference type="EMBL" id="AHPD01000002">
    <property type="protein sequence ID" value="KEC66957.1"/>
    <property type="molecule type" value="Genomic_DNA"/>
</dbReference>
<protein>
    <submittedName>
        <fullName evidence="5">Methylenetetrahydrofolate-tRNA-(Uracil-5-)-methyltransferase TrmFO</fullName>
    </submittedName>
</protein>
<evidence type="ECO:0000313" key="5">
    <source>
        <dbReference type="EMBL" id="KEC66957.1"/>
    </source>
</evidence>
<keyword evidence="6" id="KW-1185">Reference proteome</keyword>
<dbReference type="Gene3D" id="3.50.50.60">
    <property type="entry name" value="FAD/NAD(P)-binding domain"/>
    <property type="match status" value="1"/>
</dbReference>
<accession>A0ABR4SSQ3</accession>
<comment type="cofactor">
    <cofactor evidence="1">
        <name>FAD</name>
        <dbReference type="ChEBI" id="CHEBI:57692"/>
    </cofactor>
</comment>
<keyword evidence="2" id="KW-0285">Flavoprotein</keyword>
<dbReference type="Proteomes" id="UP000027143">
    <property type="component" value="Unassembled WGS sequence"/>
</dbReference>
<evidence type="ECO:0000256" key="1">
    <source>
        <dbReference type="ARBA" id="ARBA00001974"/>
    </source>
</evidence>
<evidence type="ECO:0000256" key="2">
    <source>
        <dbReference type="ARBA" id="ARBA00022630"/>
    </source>
</evidence>
<dbReference type="Pfam" id="PF01134">
    <property type="entry name" value="GIDA"/>
    <property type="match status" value="1"/>
</dbReference>
<gene>
    <name evidence="5" type="ORF">O7U_00231</name>
</gene>